<feature type="compositionally biased region" description="Basic and acidic residues" evidence="1">
    <location>
        <begin position="135"/>
        <end position="167"/>
    </location>
</feature>
<dbReference type="Proteomes" id="UP000053864">
    <property type="component" value="Unassembled WGS sequence"/>
</dbReference>
<accession>W2HY01</accession>
<feature type="compositionally biased region" description="Acidic residues" evidence="1">
    <location>
        <begin position="70"/>
        <end position="87"/>
    </location>
</feature>
<feature type="compositionally biased region" description="Basic and acidic residues" evidence="1">
    <location>
        <begin position="29"/>
        <end position="44"/>
    </location>
</feature>
<evidence type="ECO:0000256" key="1">
    <source>
        <dbReference type="SAM" id="MobiDB-lite"/>
    </source>
</evidence>
<reference evidence="2" key="1">
    <citation type="submission" date="2013-11" db="EMBL/GenBank/DDBJ databases">
        <title>The Genome Sequence of Phytophthora parasitica CJ05E6.</title>
        <authorList>
            <consortium name="The Broad Institute Genomics Platform"/>
            <person name="Russ C."/>
            <person name="Tyler B."/>
            <person name="Panabieres F."/>
            <person name="Shan W."/>
            <person name="Tripathy S."/>
            <person name="Grunwald N."/>
            <person name="Machado M."/>
            <person name="Johnson C.S."/>
            <person name="Arredondo F."/>
            <person name="Hong C."/>
            <person name="Coffey M."/>
            <person name="Young S.K."/>
            <person name="Zeng Q."/>
            <person name="Gargeya S."/>
            <person name="Fitzgerald M."/>
            <person name="Abouelleil A."/>
            <person name="Alvarado L."/>
            <person name="Chapman S.B."/>
            <person name="Gainer-Dewar J."/>
            <person name="Goldberg J."/>
            <person name="Griggs A."/>
            <person name="Gujja S."/>
            <person name="Hansen M."/>
            <person name="Howarth C."/>
            <person name="Imamovic A."/>
            <person name="Ireland A."/>
            <person name="Larimer J."/>
            <person name="McCowan C."/>
            <person name="Murphy C."/>
            <person name="Pearson M."/>
            <person name="Poon T.W."/>
            <person name="Priest M."/>
            <person name="Roberts A."/>
            <person name="Saif S."/>
            <person name="Shea T."/>
            <person name="Sykes S."/>
            <person name="Wortman J."/>
            <person name="Nusbaum C."/>
            <person name="Birren B."/>
        </authorList>
    </citation>
    <scope>NUCLEOTIDE SEQUENCE [LARGE SCALE GENOMIC DNA]</scope>
    <source>
        <strain evidence="2">CJ05E6</strain>
    </source>
</reference>
<evidence type="ECO:0000313" key="2">
    <source>
        <dbReference type="EMBL" id="ETL26716.1"/>
    </source>
</evidence>
<name>W2HY01_PHYNI</name>
<feature type="region of interest" description="Disordered" evidence="1">
    <location>
        <begin position="69"/>
        <end position="92"/>
    </location>
</feature>
<dbReference type="VEuPathDB" id="FungiDB:PPTG_05668"/>
<proteinExistence type="predicted"/>
<gene>
    <name evidence="2" type="ORF">L916_19649</name>
</gene>
<feature type="region of interest" description="Disordered" evidence="1">
    <location>
        <begin position="135"/>
        <end position="170"/>
    </location>
</feature>
<protein>
    <submittedName>
        <fullName evidence="2">Uncharacterized protein</fullName>
    </submittedName>
</protein>
<feature type="region of interest" description="Disordered" evidence="1">
    <location>
        <begin position="1"/>
        <end position="44"/>
    </location>
</feature>
<dbReference type="AlphaFoldDB" id="W2HY01"/>
<organism evidence="2">
    <name type="scientific">Phytophthora nicotianae</name>
    <name type="common">Potato buckeye rot agent</name>
    <name type="synonym">Phytophthora parasitica</name>
    <dbReference type="NCBI Taxonomy" id="4792"/>
    <lineage>
        <taxon>Eukaryota</taxon>
        <taxon>Sar</taxon>
        <taxon>Stramenopiles</taxon>
        <taxon>Oomycota</taxon>
        <taxon>Peronosporomycetes</taxon>
        <taxon>Peronosporales</taxon>
        <taxon>Peronosporaceae</taxon>
        <taxon>Phytophthora</taxon>
    </lineage>
</organism>
<sequence>MVNNAFAVGGRGAAVDSGDGYPAAFAATEGRDTDNRAGRDSCSSDRMWTDRTRAQRAVAFDYGCLAKENEEVDEDTETEDEAEDMEDTELKTRRVDSVGAIKRPHGEVKVGKTVEIKVEHLEIPSKLDRAVNIDDNKVQKEEKNEKVAGGEKENDGESGENVDKEQRSCNLKLNDDTLAEETSWRKNEHITESTSNIGAQARGNHSYAKIMAAVGIQGQKLLQKHQGVS</sequence>
<dbReference type="EMBL" id="KI676157">
    <property type="protein sequence ID" value="ETL26716.1"/>
    <property type="molecule type" value="Genomic_DNA"/>
</dbReference>